<comment type="caution">
    <text evidence="2">The sequence shown here is derived from an EMBL/GenBank/DDBJ whole genome shotgun (WGS) entry which is preliminary data.</text>
</comment>
<name>A0ABT3PYD6_9BACT</name>
<feature type="domain" description="DUF4469" evidence="1">
    <location>
        <begin position="29"/>
        <end position="119"/>
    </location>
</feature>
<dbReference type="InterPro" id="IPR027824">
    <property type="entry name" value="DUF4469"/>
</dbReference>
<accession>A0ABT3PYD6</accession>
<evidence type="ECO:0000259" key="1">
    <source>
        <dbReference type="Pfam" id="PF14734"/>
    </source>
</evidence>
<reference evidence="2 3" key="1">
    <citation type="submission" date="2021-11" db="EMBL/GenBank/DDBJ databases">
        <title>Aliifidinibius sp. nov., a new bacterium isolated from saline soil.</title>
        <authorList>
            <person name="Galisteo C."/>
            <person name="De La Haba R."/>
            <person name="Sanchez-Porro C."/>
            <person name="Ventosa A."/>
        </authorList>
    </citation>
    <scope>NUCLEOTIDE SEQUENCE [LARGE SCALE GENOMIC DNA]</scope>
    <source>
        <strain evidence="2 3">KACC 190600</strain>
    </source>
</reference>
<dbReference type="Pfam" id="PF14734">
    <property type="entry name" value="DUF4469"/>
    <property type="match status" value="1"/>
</dbReference>
<organism evidence="2 3">
    <name type="scientific">Fodinibius salicampi</name>
    <dbReference type="NCBI Taxonomy" id="1920655"/>
    <lineage>
        <taxon>Bacteria</taxon>
        <taxon>Pseudomonadati</taxon>
        <taxon>Balneolota</taxon>
        <taxon>Balneolia</taxon>
        <taxon>Balneolales</taxon>
        <taxon>Balneolaceae</taxon>
        <taxon>Fodinibius</taxon>
    </lineage>
</organism>
<proteinExistence type="predicted"/>
<dbReference type="EMBL" id="JAJNDC010000002">
    <property type="protein sequence ID" value="MCW9712848.1"/>
    <property type="molecule type" value="Genomic_DNA"/>
</dbReference>
<evidence type="ECO:0000313" key="2">
    <source>
        <dbReference type="EMBL" id="MCW9712848.1"/>
    </source>
</evidence>
<protein>
    <submittedName>
        <fullName evidence="2">DUF4469 domain-containing protein</fullName>
    </submittedName>
</protein>
<dbReference type="Gene3D" id="2.70.50.70">
    <property type="match status" value="1"/>
</dbReference>
<evidence type="ECO:0000313" key="3">
    <source>
        <dbReference type="Proteomes" id="UP001207337"/>
    </source>
</evidence>
<keyword evidence="3" id="KW-1185">Reference proteome</keyword>
<gene>
    <name evidence="2" type="ORF">LQ318_08020</name>
</gene>
<sequence length="132" mass="14490">MSIIPKKSVTGVTDEITLRRVDGRQITPEIDSIYDWSSTTNNDIITPDGVLEVTGTNLKILSNLEEEGVFFVSQSDDSETEAAQVRTNEPKTLTLQIPGDLAAGTYRLEVRNTAYNSNTLRTGIFAPVLTVE</sequence>
<dbReference type="Proteomes" id="UP001207337">
    <property type="component" value="Unassembled WGS sequence"/>
</dbReference>